<name>A0AAD2H5L0_9AGAR</name>
<comment type="caution">
    <text evidence="1">The sequence shown here is derived from an EMBL/GenBank/DDBJ whole genome shotgun (WGS) entry which is preliminary data.</text>
</comment>
<keyword evidence="2" id="KW-1185">Reference proteome</keyword>
<evidence type="ECO:0000313" key="1">
    <source>
        <dbReference type="EMBL" id="CAK5269557.1"/>
    </source>
</evidence>
<evidence type="ECO:0000313" key="2">
    <source>
        <dbReference type="Proteomes" id="UP001295794"/>
    </source>
</evidence>
<dbReference type="AlphaFoldDB" id="A0AAD2H5L0"/>
<dbReference type="EMBL" id="CAVNYO010000149">
    <property type="protein sequence ID" value="CAK5269557.1"/>
    <property type="molecule type" value="Genomic_DNA"/>
</dbReference>
<sequence>MQSDRAVASDTVWQATYDAVSQATCLANGLRFSTDCVLESVERDDRRRAAMLARFSPAILMVFMCDHGEQDAVDVAEEDGWMMLQKISPASKSLAEQAKHVR</sequence>
<accession>A0AAD2H5L0</accession>
<dbReference type="Proteomes" id="UP001295794">
    <property type="component" value="Unassembled WGS sequence"/>
</dbReference>
<protein>
    <submittedName>
        <fullName evidence="1">Uncharacterized protein</fullName>
    </submittedName>
</protein>
<reference evidence="1" key="1">
    <citation type="submission" date="2023-11" db="EMBL/GenBank/DDBJ databases">
        <authorList>
            <person name="De Vega J J."/>
            <person name="De Vega J J."/>
        </authorList>
    </citation>
    <scope>NUCLEOTIDE SEQUENCE</scope>
</reference>
<gene>
    <name evidence="1" type="ORF">MYCIT1_LOCUS13383</name>
</gene>
<proteinExistence type="predicted"/>
<organism evidence="1 2">
    <name type="scientific">Mycena citricolor</name>
    <dbReference type="NCBI Taxonomy" id="2018698"/>
    <lineage>
        <taxon>Eukaryota</taxon>
        <taxon>Fungi</taxon>
        <taxon>Dikarya</taxon>
        <taxon>Basidiomycota</taxon>
        <taxon>Agaricomycotina</taxon>
        <taxon>Agaricomycetes</taxon>
        <taxon>Agaricomycetidae</taxon>
        <taxon>Agaricales</taxon>
        <taxon>Marasmiineae</taxon>
        <taxon>Mycenaceae</taxon>
        <taxon>Mycena</taxon>
    </lineage>
</organism>